<dbReference type="EMBL" id="WTPW01000721">
    <property type="protein sequence ID" value="KAF0485262.1"/>
    <property type="molecule type" value="Genomic_DNA"/>
</dbReference>
<dbReference type="Proteomes" id="UP000439903">
    <property type="component" value="Unassembled WGS sequence"/>
</dbReference>
<dbReference type="AlphaFoldDB" id="A0A8H4EHM8"/>
<name>A0A8H4EHM8_GIGMA</name>
<evidence type="ECO:0000313" key="1">
    <source>
        <dbReference type="EMBL" id="KAF0485262.1"/>
    </source>
</evidence>
<gene>
    <name evidence="1" type="ORF">F8M41_022850</name>
</gene>
<evidence type="ECO:0008006" key="3">
    <source>
        <dbReference type="Google" id="ProtNLM"/>
    </source>
</evidence>
<sequence>MFSNHVQNKLNTLSALTDITVSLDRWTDTSGNLIFEFMALKRYQEIELNILDLSVYHYNKGFIKSKVKEVLTTNSIQTLFVIAYIIP</sequence>
<evidence type="ECO:0000313" key="2">
    <source>
        <dbReference type="Proteomes" id="UP000439903"/>
    </source>
</evidence>
<comment type="caution">
    <text evidence="1">The sequence shown here is derived from an EMBL/GenBank/DDBJ whole genome shotgun (WGS) entry which is preliminary data.</text>
</comment>
<accession>A0A8H4EHM8</accession>
<protein>
    <recommendedName>
        <fullName evidence="3">DUF659 domain-containing protein</fullName>
    </recommendedName>
</protein>
<dbReference type="OrthoDB" id="2504957at2759"/>
<reference evidence="1 2" key="1">
    <citation type="journal article" date="2019" name="Environ. Microbiol.">
        <title>At the nexus of three kingdoms: the genome of the mycorrhizal fungus Gigaspora margarita provides insights into plant, endobacterial and fungal interactions.</title>
        <authorList>
            <person name="Venice F."/>
            <person name="Ghignone S."/>
            <person name="Salvioli di Fossalunga A."/>
            <person name="Amselem J."/>
            <person name="Novero M."/>
            <person name="Xianan X."/>
            <person name="Sedzielewska Toro K."/>
            <person name="Morin E."/>
            <person name="Lipzen A."/>
            <person name="Grigoriev I.V."/>
            <person name="Henrissat B."/>
            <person name="Martin F.M."/>
            <person name="Bonfante P."/>
        </authorList>
    </citation>
    <scope>NUCLEOTIDE SEQUENCE [LARGE SCALE GENOMIC DNA]</scope>
    <source>
        <strain evidence="1 2">BEG34</strain>
    </source>
</reference>
<keyword evidence="2" id="KW-1185">Reference proteome</keyword>
<proteinExistence type="predicted"/>
<organism evidence="1 2">
    <name type="scientific">Gigaspora margarita</name>
    <dbReference type="NCBI Taxonomy" id="4874"/>
    <lineage>
        <taxon>Eukaryota</taxon>
        <taxon>Fungi</taxon>
        <taxon>Fungi incertae sedis</taxon>
        <taxon>Mucoromycota</taxon>
        <taxon>Glomeromycotina</taxon>
        <taxon>Glomeromycetes</taxon>
        <taxon>Diversisporales</taxon>
        <taxon>Gigasporaceae</taxon>
        <taxon>Gigaspora</taxon>
    </lineage>
</organism>